<protein>
    <submittedName>
        <fullName evidence="2">Uncharacterized protein</fullName>
    </submittedName>
</protein>
<evidence type="ECO:0000256" key="1">
    <source>
        <dbReference type="SAM" id="Phobius"/>
    </source>
</evidence>
<evidence type="ECO:0000313" key="2">
    <source>
        <dbReference type="EMBL" id="WEK14546.1"/>
    </source>
</evidence>
<feature type="transmembrane region" description="Helical" evidence="1">
    <location>
        <begin position="254"/>
        <end position="281"/>
    </location>
</feature>
<sequence length="370" mass="39085">MSGRLAKYPRNVWLRWGVRLLIAAAYASVAIWFHVATQGGWDGTPNGALADRIAILRAGGAAGGDVGVIGALYPPLTSLVAMLIPGGAFGLSIAGCLVAGLMLQLIVQSMQRRDFPLFVRLVFIFTLGATPVFAYIATTNFEAVVGLMFFGLGMIDLVRFVTWANTQAGFRAGILFACAAFSDSTVTFTALVAAIAGTLIIQSRPGARLANAYVVAFPTITLFLSLALLGVAFGAGPLAMFRGDLSWHPERFDALLTFFASPAGVVYFAPMLLLVVTSFALRFPGTALIAVLLTASTLLAFVLGLTPPGTAGINYTLMLLLAIAIVPTMTRLAHTLLTSAVSVVLWIIGWLTPLQWRTLADWISALGGLS</sequence>
<feature type="transmembrane region" description="Helical" evidence="1">
    <location>
        <begin position="174"/>
        <end position="201"/>
    </location>
</feature>
<feature type="transmembrane region" description="Helical" evidence="1">
    <location>
        <begin position="12"/>
        <end position="35"/>
    </location>
</feature>
<feature type="transmembrane region" description="Helical" evidence="1">
    <location>
        <begin position="336"/>
        <end position="354"/>
    </location>
</feature>
<dbReference type="AlphaFoldDB" id="A0AAJ5W1V2"/>
<gene>
    <name evidence="2" type="ORF">P0Y48_04910</name>
</gene>
<feature type="transmembrane region" description="Helical" evidence="1">
    <location>
        <begin position="312"/>
        <end position="330"/>
    </location>
</feature>
<proteinExistence type="predicted"/>
<keyword evidence="1" id="KW-0472">Membrane</keyword>
<keyword evidence="1" id="KW-0812">Transmembrane</keyword>
<evidence type="ECO:0000313" key="3">
    <source>
        <dbReference type="Proteomes" id="UP001213972"/>
    </source>
</evidence>
<feature type="transmembrane region" description="Helical" evidence="1">
    <location>
        <begin position="287"/>
        <end position="305"/>
    </location>
</feature>
<reference evidence="2" key="1">
    <citation type="submission" date="2023-03" db="EMBL/GenBank/DDBJ databases">
        <title>Andean soil-derived lignocellulolytic bacterial consortium as a source of novel taxa and putative plastic-active enzymes.</title>
        <authorList>
            <person name="Diaz-Garcia L."/>
            <person name="Chuvochina M."/>
            <person name="Feuerriegel G."/>
            <person name="Bunk B."/>
            <person name="Sproer C."/>
            <person name="Streit W.R."/>
            <person name="Rodriguez L.M."/>
            <person name="Overmann J."/>
            <person name="Jimenez D.J."/>
        </authorList>
    </citation>
    <scope>NUCLEOTIDE SEQUENCE</scope>
    <source>
        <strain evidence="2">MAG 4610</strain>
    </source>
</reference>
<organism evidence="2 3">
    <name type="scientific">Candidatus Microbacterium phytovorans</name>
    <dbReference type="NCBI Taxonomy" id="3121374"/>
    <lineage>
        <taxon>Bacteria</taxon>
        <taxon>Bacillati</taxon>
        <taxon>Actinomycetota</taxon>
        <taxon>Actinomycetes</taxon>
        <taxon>Micrococcales</taxon>
        <taxon>Microbacteriaceae</taxon>
        <taxon>Microbacterium</taxon>
    </lineage>
</organism>
<name>A0AAJ5W1V2_9MICO</name>
<feature type="transmembrane region" description="Helical" evidence="1">
    <location>
        <begin position="117"/>
        <end position="137"/>
    </location>
</feature>
<dbReference type="EMBL" id="CP119321">
    <property type="protein sequence ID" value="WEK14546.1"/>
    <property type="molecule type" value="Genomic_DNA"/>
</dbReference>
<accession>A0AAJ5W1V2</accession>
<dbReference type="Proteomes" id="UP001213972">
    <property type="component" value="Chromosome"/>
</dbReference>
<feature type="transmembrane region" description="Helical" evidence="1">
    <location>
        <begin position="213"/>
        <end position="233"/>
    </location>
</feature>
<keyword evidence="1" id="KW-1133">Transmembrane helix</keyword>
<feature type="transmembrane region" description="Helical" evidence="1">
    <location>
        <begin position="143"/>
        <end position="162"/>
    </location>
</feature>
<feature type="transmembrane region" description="Helical" evidence="1">
    <location>
        <begin position="82"/>
        <end position="105"/>
    </location>
</feature>